<proteinExistence type="predicted"/>
<name>A0A1I0EP82_9ACTN</name>
<reference evidence="1 2" key="1">
    <citation type="submission" date="2016-10" db="EMBL/GenBank/DDBJ databases">
        <authorList>
            <person name="de Groot N.N."/>
        </authorList>
    </citation>
    <scope>NUCLEOTIDE SEQUENCE [LARGE SCALE GENOMIC DNA]</scope>
    <source>
        <strain evidence="1 2">CGMCC 4.5598</strain>
    </source>
</reference>
<evidence type="ECO:0000313" key="2">
    <source>
        <dbReference type="Proteomes" id="UP000199361"/>
    </source>
</evidence>
<sequence length="153" mass="16543">MTIDPFTTPAEAQCEGLARQARDFFALAMTPTDLVGHEYGQNYRLTYENGVQAVRDALVGQGHATLAVNANLDRIATALETLAAAPSAIAEISRRIDHLTATLDQGVEFADSAAAAADATASAVQDLAEFANRPRWWQWRRRRSVSAIDEANA</sequence>
<keyword evidence="2" id="KW-1185">Reference proteome</keyword>
<dbReference type="EMBL" id="FOHX01000003">
    <property type="protein sequence ID" value="SET47101.1"/>
    <property type="molecule type" value="Genomic_DNA"/>
</dbReference>
<protein>
    <submittedName>
        <fullName evidence="1">Uncharacterized protein</fullName>
    </submittedName>
</protein>
<accession>A0A1I0EP82</accession>
<gene>
    <name evidence="1" type="ORF">SAMN05421811_103142</name>
</gene>
<dbReference type="STRING" id="568860.SAMN05421811_103142"/>
<evidence type="ECO:0000313" key="1">
    <source>
        <dbReference type="EMBL" id="SET47101.1"/>
    </source>
</evidence>
<dbReference type="RefSeq" id="WP_091079284.1">
    <property type="nucleotide sequence ID" value="NZ_FOHX01000003.1"/>
</dbReference>
<dbReference type="Proteomes" id="UP000199361">
    <property type="component" value="Unassembled WGS sequence"/>
</dbReference>
<organism evidence="1 2">
    <name type="scientific">Nonomuraea wenchangensis</name>
    <dbReference type="NCBI Taxonomy" id="568860"/>
    <lineage>
        <taxon>Bacteria</taxon>
        <taxon>Bacillati</taxon>
        <taxon>Actinomycetota</taxon>
        <taxon>Actinomycetes</taxon>
        <taxon>Streptosporangiales</taxon>
        <taxon>Streptosporangiaceae</taxon>
        <taxon>Nonomuraea</taxon>
    </lineage>
</organism>
<dbReference type="AlphaFoldDB" id="A0A1I0EP82"/>